<organism evidence="2 3">
    <name type="scientific">Cupriavidus neocaledonicus</name>
    <dbReference type="NCBI Taxonomy" id="1040979"/>
    <lineage>
        <taxon>Bacteria</taxon>
        <taxon>Pseudomonadati</taxon>
        <taxon>Pseudomonadota</taxon>
        <taxon>Betaproteobacteria</taxon>
        <taxon>Burkholderiales</taxon>
        <taxon>Burkholderiaceae</taxon>
        <taxon>Cupriavidus</taxon>
    </lineage>
</organism>
<reference evidence="2 3" key="1">
    <citation type="submission" date="2018-01" db="EMBL/GenBank/DDBJ databases">
        <authorList>
            <person name="Clerissi C."/>
        </authorList>
    </citation>
    <scope>NUCLEOTIDE SEQUENCE [LARGE SCALE GENOMIC DNA]</scope>
    <source>
        <strain evidence="2">Cupriavidus taiwanensis STM 6160</strain>
    </source>
</reference>
<sequence length="56" mass="6379">MVHRRRFRTSPPRAGPAVARHRTLHCGKIRVREGQAPRLGRQPLNCTGPRRPSARC</sequence>
<feature type="region of interest" description="Disordered" evidence="1">
    <location>
        <begin position="34"/>
        <end position="56"/>
    </location>
</feature>
<proteinExistence type="predicted"/>
<evidence type="ECO:0000256" key="1">
    <source>
        <dbReference type="SAM" id="MobiDB-lite"/>
    </source>
</evidence>
<evidence type="ECO:0000313" key="3">
    <source>
        <dbReference type="Proteomes" id="UP000255168"/>
    </source>
</evidence>
<feature type="region of interest" description="Disordered" evidence="1">
    <location>
        <begin position="1"/>
        <end position="20"/>
    </location>
</feature>
<name>A0A375H0X4_9BURK</name>
<evidence type="ECO:0000313" key="2">
    <source>
        <dbReference type="EMBL" id="SPD45312.1"/>
    </source>
</evidence>
<dbReference type="Proteomes" id="UP000255168">
    <property type="component" value="Chromosome I"/>
</dbReference>
<dbReference type="AlphaFoldDB" id="A0A375H0X4"/>
<dbReference type="EMBL" id="LT984806">
    <property type="protein sequence ID" value="SPD45312.1"/>
    <property type="molecule type" value="Genomic_DNA"/>
</dbReference>
<gene>
    <name evidence="2" type="ORF">CBM2607_10250</name>
</gene>
<protein>
    <submittedName>
        <fullName evidence="2">Uncharacterized protein</fullName>
    </submittedName>
</protein>
<accession>A0A375H0X4</accession>